<evidence type="ECO:0000256" key="4">
    <source>
        <dbReference type="ARBA" id="ARBA00022827"/>
    </source>
</evidence>
<keyword evidence="4" id="KW-0274">FAD</keyword>
<keyword evidence="5" id="KW-0560">Oxidoreductase</keyword>
<comment type="cofactor">
    <cofactor evidence="1">
        <name>FAD</name>
        <dbReference type="ChEBI" id="CHEBI:57692"/>
    </cofactor>
</comment>
<dbReference type="EMBL" id="JAHYXK010000007">
    <property type="protein sequence ID" value="MBW7467409.1"/>
    <property type="molecule type" value="Genomic_DNA"/>
</dbReference>
<dbReference type="InterPro" id="IPR000447">
    <property type="entry name" value="G3P_DH_FAD-dep"/>
</dbReference>
<keyword evidence="8" id="KW-1185">Reference proteome</keyword>
<dbReference type="InterPro" id="IPR038299">
    <property type="entry name" value="DAO_C_sf"/>
</dbReference>
<dbReference type="PANTHER" id="PTHR11985:SF35">
    <property type="entry name" value="ANAEROBIC GLYCEROL-3-PHOSPHATE DEHYDROGENASE SUBUNIT A"/>
    <property type="match status" value="1"/>
</dbReference>
<sequence>MNRTHILHQLENHPDHWDVLIIGGGATGLGIAVDAATRGYKTLLLEQADFAKGTSSRSTKLIHGGVRYLALGQLKLVLNALKERWLLLHNAPHLVKTQPFVVPVYTWREAFLYFSGLKLYDLLAGKRSLGNSTFISKKKALKALPTIKATGLKGGIRYYDCQFDDSRLAINLAQTAVENGACVLNYMQVTGLQQNDAGKVCGVVAQDLETGLMYKPKAKVVINATGVFVDDILRLEQPDAKPLVRPSQGVHLVLSHIFLPGSEALMIPKTPDGRVLFAVPWQGKLLVGTTDTIRNTPELEPKALDREVDFILETAGGYLTRKPTAADVLSVFAGLRPLAAHKGNPKESKDIARNFKVILSGSNLITITGGKWTIYREMAESTLNKLIKASLLPHRPCITTNLPIHGHTLQQSTNPHLHAYGADATALEQLQLKHPELAKKLHPAYAYTKAEVVWAVRHEMARTVEDVLARRLRLLFLEAEAAIAAAPAVAAILADELQLPREWADEQIRQFTLLAKDYTLTPPVAVHQI</sequence>
<feature type="domain" description="FAD dependent oxidoreductase" evidence="6">
    <location>
        <begin position="18"/>
        <end position="375"/>
    </location>
</feature>
<accession>A0ABS7CU69</accession>
<dbReference type="InterPro" id="IPR036188">
    <property type="entry name" value="FAD/NAD-bd_sf"/>
</dbReference>
<dbReference type="PANTHER" id="PTHR11985">
    <property type="entry name" value="GLYCEROL-3-PHOSPHATE DEHYDROGENASE"/>
    <property type="match status" value="1"/>
</dbReference>
<evidence type="ECO:0000313" key="7">
    <source>
        <dbReference type="EMBL" id="MBW7467409.1"/>
    </source>
</evidence>
<protein>
    <submittedName>
        <fullName evidence="7">Glycerol-3-phosphate dehydrogenase/oxidase</fullName>
    </submittedName>
</protein>
<dbReference type="Pfam" id="PF01266">
    <property type="entry name" value="DAO"/>
    <property type="match status" value="1"/>
</dbReference>
<evidence type="ECO:0000259" key="6">
    <source>
        <dbReference type="Pfam" id="PF01266"/>
    </source>
</evidence>
<reference evidence="7 8" key="1">
    <citation type="journal article" date="2016" name="Int. J. Syst. Evol. Microbiol.">
        <title>Pontibacter aydingkolensis sp. nov., isolated from soil of a salt lake.</title>
        <authorList>
            <person name="Osman G."/>
            <person name="Zhang T."/>
            <person name="Lou K."/>
            <person name="Gao Y."/>
            <person name="Chang W."/>
            <person name="Lin Q."/>
            <person name="Yang H.M."/>
            <person name="Huo X.D."/>
            <person name="Wang N."/>
        </authorList>
    </citation>
    <scope>NUCLEOTIDE SEQUENCE [LARGE SCALE GENOMIC DNA]</scope>
    <source>
        <strain evidence="7 8">KACC 19255</strain>
    </source>
</reference>
<proteinExistence type="inferred from homology"/>
<keyword evidence="3" id="KW-0285">Flavoprotein</keyword>
<dbReference type="RefSeq" id="WP_219877295.1">
    <property type="nucleotide sequence ID" value="NZ_JAHYXK010000007.1"/>
</dbReference>
<evidence type="ECO:0000313" key="8">
    <source>
        <dbReference type="Proteomes" id="UP000813018"/>
    </source>
</evidence>
<evidence type="ECO:0000256" key="1">
    <source>
        <dbReference type="ARBA" id="ARBA00001974"/>
    </source>
</evidence>
<comment type="caution">
    <text evidence="7">The sequence shown here is derived from an EMBL/GenBank/DDBJ whole genome shotgun (WGS) entry which is preliminary data.</text>
</comment>
<dbReference type="SUPFAM" id="SSF51905">
    <property type="entry name" value="FAD/NAD(P)-binding domain"/>
    <property type="match status" value="1"/>
</dbReference>
<dbReference type="Gene3D" id="3.50.50.60">
    <property type="entry name" value="FAD/NAD(P)-binding domain"/>
    <property type="match status" value="1"/>
</dbReference>
<dbReference type="Proteomes" id="UP000813018">
    <property type="component" value="Unassembled WGS sequence"/>
</dbReference>
<dbReference type="Gene3D" id="3.30.9.10">
    <property type="entry name" value="D-Amino Acid Oxidase, subunit A, domain 2"/>
    <property type="match status" value="1"/>
</dbReference>
<evidence type="ECO:0000256" key="3">
    <source>
        <dbReference type="ARBA" id="ARBA00022630"/>
    </source>
</evidence>
<dbReference type="PRINTS" id="PR01001">
    <property type="entry name" value="FADG3PDH"/>
</dbReference>
<dbReference type="InterPro" id="IPR006076">
    <property type="entry name" value="FAD-dep_OxRdtase"/>
</dbReference>
<dbReference type="Gene3D" id="1.10.8.870">
    <property type="entry name" value="Alpha-glycerophosphate oxidase, cap domain"/>
    <property type="match status" value="1"/>
</dbReference>
<gene>
    <name evidence="7" type="ORF">K0O23_10030</name>
</gene>
<organism evidence="7 8">
    <name type="scientific">Pontibacter aydingkolensis</name>
    <dbReference type="NCBI Taxonomy" id="1911536"/>
    <lineage>
        <taxon>Bacteria</taxon>
        <taxon>Pseudomonadati</taxon>
        <taxon>Bacteroidota</taxon>
        <taxon>Cytophagia</taxon>
        <taxon>Cytophagales</taxon>
        <taxon>Hymenobacteraceae</taxon>
        <taxon>Pontibacter</taxon>
    </lineage>
</organism>
<name>A0ABS7CU69_9BACT</name>
<comment type="similarity">
    <text evidence="2">Belongs to the FAD-dependent glycerol-3-phosphate dehydrogenase family.</text>
</comment>
<evidence type="ECO:0000256" key="5">
    <source>
        <dbReference type="ARBA" id="ARBA00023002"/>
    </source>
</evidence>
<evidence type="ECO:0000256" key="2">
    <source>
        <dbReference type="ARBA" id="ARBA00007330"/>
    </source>
</evidence>